<dbReference type="EMBL" id="MFGO01000036">
    <property type="protein sequence ID" value="OGF40096.1"/>
    <property type="molecule type" value="Genomic_DNA"/>
</dbReference>
<dbReference type="AlphaFoldDB" id="A0A1F5TMJ7"/>
<organism evidence="1 2">
    <name type="scientific">Candidatus Falkowbacteria bacterium RIFOXYD2_FULL_34_120</name>
    <dbReference type="NCBI Taxonomy" id="1798007"/>
    <lineage>
        <taxon>Bacteria</taxon>
        <taxon>Candidatus Falkowiibacteriota</taxon>
    </lineage>
</organism>
<gene>
    <name evidence="1" type="ORF">A2531_05025</name>
</gene>
<accession>A0A1F5TMJ7</accession>
<protein>
    <submittedName>
        <fullName evidence="1">Uncharacterized protein</fullName>
    </submittedName>
</protein>
<sequence length="60" mass="7089">MSLHTFFALSAQQQHFFVVDFFSSAFDIKLNRPPWADYLFNLLLVEKVCSAVREWLGFIF</sequence>
<evidence type="ECO:0000313" key="1">
    <source>
        <dbReference type="EMBL" id="OGF40096.1"/>
    </source>
</evidence>
<proteinExistence type="predicted"/>
<evidence type="ECO:0000313" key="2">
    <source>
        <dbReference type="Proteomes" id="UP000177579"/>
    </source>
</evidence>
<dbReference type="Proteomes" id="UP000177579">
    <property type="component" value="Unassembled WGS sequence"/>
</dbReference>
<name>A0A1F5TMJ7_9BACT</name>
<comment type="caution">
    <text evidence="1">The sequence shown here is derived from an EMBL/GenBank/DDBJ whole genome shotgun (WGS) entry which is preliminary data.</text>
</comment>
<reference evidence="1 2" key="1">
    <citation type="journal article" date="2016" name="Nat. Commun.">
        <title>Thousands of microbial genomes shed light on interconnected biogeochemical processes in an aquifer system.</title>
        <authorList>
            <person name="Anantharaman K."/>
            <person name="Brown C.T."/>
            <person name="Hug L.A."/>
            <person name="Sharon I."/>
            <person name="Castelle C.J."/>
            <person name="Probst A.J."/>
            <person name="Thomas B.C."/>
            <person name="Singh A."/>
            <person name="Wilkins M.J."/>
            <person name="Karaoz U."/>
            <person name="Brodie E.L."/>
            <person name="Williams K.H."/>
            <person name="Hubbard S.S."/>
            <person name="Banfield J.F."/>
        </authorList>
    </citation>
    <scope>NUCLEOTIDE SEQUENCE [LARGE SCALE GENOMIC DNA]</scope>
</reference>